<proteinExistence type="predicted"/>
<keyword evidence="1" id="KW-0472">Membrane</keyword>
<sequence>MTNIFPLVKSAIAQGKIIIGPQTGEFDPLTRMTAGGIVSGAISLAMLAVALVFFFILILGGLKWVMSGGDQKNVETARNQITNALVGLAIVFAAFAIMKLIEIVFGISLLGGITIPTFNK</sequence>
<name>A0A2M7ASX3_9BACT</name>
<comment type="caution">
    <text evidence="2">The sequence shown here is derived from an EMBL/GenBank/DDBJ whole genome shotgun (WGS) entry which is preliminary data.</text>
</comment>
<evidence type="ECO:0008006" key="4">
    <source>
        <dbReference type="Google" id="ProtNLM"/>
    </source>
</evidence>
<evidence type="ECO:0000313" key="2">
    <source>
        <dbReference type="EMBL" id="PIU73722.1"/>
    </source>
</evidence>
<evidence type="ECO:0000313" key="3">
    <source>
        <dbReference type="Proteomes" id="UP000231407"/>
    </source>
</evidence>
<gene>
    <name evidence="2" type="ORF">COS78_00740</name>
</gene>
<accession>A0A2M7ASX3</accession>
<feature type="transmembrane region" description="Helical" evidence="1">
    <location>
        <begin position="83"/>
        <end position="110"/>
    </location>
</feature>
<dbReference type="Proteomes" id="UP000231407">
    <property type="component" value="Unassembled WGS sequence"/>
</dbReference>
<keyword evidence="1" id="KW-1133">Transmembrane helix</keyword>
<evidence type="ECO:0000256" key="1">
    <source>
        <dbReference type="SAM" id="Phobius"/>
    </source>
</evidence>
<feature type="transmembrane region" description="Helical" evidence="1">
    <location>
        <begin position="37"/>
        <end position="62"/>
    </location>
</feature>
<organism evidence="2 3">
    <name type="scientific">Candidatus Shapirobacteria bacterium CG06_land_8_20_14_3_00_40_12</name>
    <dbReference type="NCBI Taxonomy" id="1974881"/>
    <lineage>
        <taxon>Bacteria</taxon>
        <taxon>Candidatus Shapironibacteriota</taxon>
    </lineage>
</organism>
<dbReference type="AlphaFoldDB" id="A0A2M7ASX3"/>
<protein>
    <recommendedName>
        <fullName evidence="4">Integral membrane protein</fullName>
    </recommendedName>
</protein>
<reference evidence="3" key="1">
    <citation type="submission" date="2017-09" db="EMBL/GenBank/DDBJ databases">
        <title>Depth-based differentiation of microbial function through sediment-hosted aquifers and enrichment of novel symbionts in the deep terrestrial subsurface.</title>
        <authorList>
            <person name="Probst A.J."/>
            <person name="Ladd B."/>
            <person name="Jarett J.K."/>
            <person name="Geller-Mcgrath D.E."/>
            <person name="Sieber C.M.K."/>
            <person name="Emerson J.B."/>
            <person name="Anantharaman K."/>
            <person name="Thomas B.C."/>
            <person name="Malmstrom R."/>
            <person name="Stieglmeier M."/>
            <person name="Klingl A."/>
            <person name="Woyke T."/>
            <person name="Ryan C.M."/>
            <person name="Banfield J.F."/>
        </authorList>
    </citation>
    <scope>NUCLEOTIDE SEQUENCE [LARGE SCALE GENOMIC DNA]</scope>
</reference>
<dbReference type="EMBL" id="PEWA01000011">
    <property type="protein sequence ID" value="PIU73722.1"/>
    <property type="molecule type" value="Genomic_DNA"/>
</dbReference>
<keyword evidence="1" id="KW-0812">Transmembrane</keyword>